<reference evidence="2 3" key="1">
    <citation type="submission" date="2021-03" db="EMBL/GenBank/DDBJ databases">
        <title>Genomic Encyclopedia of Type Strains, Phase IV (KMG-IV): sequencing the most valuable type-strain genomes for metagenomic binning, comparative biology and taxonomic classification.</title>
        <authorList>
            <person name="Goeker M."/>
        </authorList>
    </citation>
    <scope>NUCLEOTIDE SEQUENCE [LARGE SCALE GENOMIC DNA]</scope>
    <source>
        <strain evidence="2 3">DSM 26675</strain>
    </source>
</reference>
<dbReference type="RefSeq" id="WP_066396167.1">
    <property type="nucleotide sequence ID" value="NZ_JAGIKZ010000011.1"/>
</dbReference>
<organism evidence="2 3">
    <name type="scientific">Cytobacillus eiseniae</name>
    <dbReference type="NCBI Taxonomy" id="762947"/>
    <lineage>
        <taxon>Bacteria</taxon>
        <taxon>Bacillati</taxon>
        <taxon>Bacillota</taxon>
        <taxon>Bacilli</taxon>
        <taxon>Bacillales</taxon>
        <taxon>Bacillaceae</taxon>
        <taxon>Cytobacillus</taxon>
    </lineage>
</organism>
<evidence type="ECO:0008006" key="4">
    <source>
        <dbReference type="Google" id="ProtNLM"/>
    </source>
</evidence>
<keyword evidence="3" id="KW-1185">Reference proteome</keyword>
<comment type="caution">
    <text evidence="2">The sequence shown here is derived from an EMBL/GenBank/DDBJ whole genome shotgun (WGS) entry which is preliminary data.</text>
</comment>
<dbReference type="EMBL" id="JAGIKZ010000011">
    <property type="protein sequence ID" value="MBP2241725.1"/>
    <property type="molecule type" value="Genomic_DNA"/>
</dbReference>
<sequence length="797" mass="93860">MEIDKVGFNHRLVSMLNDLGFHTVEELVELFNKMGYEGINKDLPLPSTDDPDYMHIKNRRRDRLASFKKRVVPRLIELGYIEDLPSPEQIEQETGRKLLGIVDAAKIIKCDPGTLEQNYLGTIIKETSYIVAYEDFLPHKVQQKYLFFEDDLKEISSRYAFNLTEIASELNINSKNLAQTLKRKLSDEEMKFAQLNMRHWNKEWIVNNIEEIISRKNKSYLEGVDYTIYFSNQLNSLIDSYFKDRLKGVEIEFDGKTYFPEPIKKETAAKRYRGALERYFYKVLCGRAGIENYWGMVTKNSFRELMPEEEARIRELNFDLSQFESNDLLSIYKGLKSDGSKKACTNVLKPFLYYYLMKREEEYYEKLERSYNESFVFDSKMERDKLFLMKRRFDKALKNETPTKASKPLNPRVKFYGTRKDIVECFKTLLRNEVGAINGGLRFPIKSAAVMLTGFLTGIRPLEMIEIDIDKHLDIEKDPNHPDFGFLKKYLFSETENDFVRTNINDPEGWSRLWIDEEISKGTYSPSPEYGTIIVPRLADFLNYYLRWLYGRQLSKFDKGKGYLFRSDERIPSMQYRNPNSLTTFIRRWRHEFPFLDPEEVSNFAYYETRHTVNNLIINKTLIRDPQINEWKVRVAEIHCRHSIGNDQGFTHSLSSINKEHYQEAVPLKIYYSVLKNALDFPFEHSKLIKWEKVNNPLGVAEYKGKDLSDGEVMNEVQIETEEPIQTINEVDFEAFEALNLELQKNKEMLQTLGIPRLAKKEYGLEKKDRLSKIEEVKKIIANLENDMDKLKERSLT</sequence>
<evidence type="ECO:0000256" key="1">
    <source>
        <dbReference type="SAM" id="Coils"/>
    </source>
</evidence>
<evidence type="ECO:0000313" key="3">
    <source>
        <dbReference type="Proteomes" id="UP001519293"/>
    </source>
</evidence>
<protein>
    <recommendedName>
        <fullName evidence="4">Tyr recombinase domain-containing protein</fullName>
    </recommendedName>
</protein>
<accession>A0ABS4RH85</accession>
<proteinExistence type="predicted"/>
<evidence type="ECO:0000313" key="2">
    <source>
        <dbReference type="EMBL" id="MBP2241725.1"/>
    </source>
</evidence>
<feature type="coiled-coil region" evidence="1">
    <location>
        <begin position="767"/>
        <end position="794"/>
    </location>
</feature>
<gene>
    <name evidence="2" type="ORF">J2Z40_002297</name>
</gene>
<keyword evidence="1" id="KW-0175">Coiled coil</keyword>
<name>A0ABS4RH85_9BACI</name>
<dbReference type="Proteomes" id="UP001519293">
    <property type="component" value="Unassembled WGS sequence"/>
</dbReference>